<feature type="compositionally biased region" description="Pro residues" evidence="2">
    <location>
        <begin position="12"/>
        <end position="21"/>
    </location>
</feature>
<dbReference type="PANTHER" id="PTHR10627">
    <property type="entry name" value="SCP160"/>
    <property type="match status" value="1"/>
</dbReference>
<dbReference type="AlphaFoldDB" id="A0AAP0FUD0"/>
<evidence type="ECO:0000256" key="2">
    <source>
        <dbReference type="SAM" id="MobiDB-lite"/>
    </source>
</evidence>
<dbReference type="SUPFAM" id="SSF47769">
    <property type="entry name" value="SAM/Pointed domain"/>
    <property type="match status" value="1"/>
</dbReference>
<feature type="compositionally biased region" description="Basic and acidic residues" evidence="2">
    <location>
        <begin position="129"/>
        <end position="142"/>
    </location>
</feature>
<evidence type="ECO:0000313" key="4">
    <source>
        <dbReference type="EMBL" id="KAK8915902.1"/>
    </source>
</evidence>
<feature type="compositionally biased region" description="Low complexity" evidence="2">
    <location>
        <begin position="61"/>
        <end position="95"/>
    </location>
</feature>
<gene>
    <name evidence="4" type="ORF">KSP39_PZI023232</name>
</gene>
<keyword evidence="5" id="KW-1185">Reference proteome</keyword>
<dbReference type="InterPro" id="IPR001660">
    <property type="entry name" value="SAM"/>
</dbReference>
<dbReference type="PANTHER" id="PTHR10627:SF69">
    <property type="entry name" value="PROTEIN BICAUDAL C"/>
    <property type="match status" value="1"/>
</dbReference>
<feature type="region of interest" description="Disordered" evidence="2">
    <location>
        <begin position="1"/>
        <end position="152"/>
    </location>
</feature>
<protein>
    <recommendedName>
        <fullName evidence="3">SAM domain-containing protein</fullName>
    </recommendedName>
</protein>
<evidence type="ECO:0000259" key="3">
    <source>
        <dbReference type="PROSITE" id="PS50105"/>
    </source>
</evidence>
<proteinExistence type="predicted"/>
<comment type="caution">
    <text evidence="4">The sequence shown here is derived from an EMBL/GenBank/DDBJ whole genome shotgun (WGS) entry which is preliminary data.</text>
</comment>
<dbReference type="Proteomes" id="UP001418222">
    <property type="component" value="Unassembled WGS sequence"/>
</dbReference>
<evidence type="ECO:0000313" key="5">
    <source>
        <dbReference type="Proteomes" id="UP001418222"/>
    </source>
</evidence>
<accession>A0AAP0FUD0</accession>
<sequence length="220" mass="23948">MGDLQLLDPPENGDPPVPPLSAPEIIVHNSSSKRQRRPSVRLGEIGDQPAHDPSPRRPKLSKFLASSSVAAAVRPSKSRATAATARRVRTSWSSRLDSGFEAAAELKSSGGEESRDGEYAEESESLSNRNDRRASARVRISDGGEEPSEEGCRGSVVGVRSWLEGLGLGRYAPVYEIHEVDDEVLPLLTLEDLRDMGINAVGSRRKMYCAIQKLKKNTDT</sequence>
<dbReference type="EMBL" id="JBBWWQ010000020">
    <property type="protein sequence ID" value="KAK8915902.1"/>
    <property type="molecule type" value="Genomic_DNA"/>
</dbReference>
<evidence type="ECO:0000256" key="1">
    <source>
        <dbReference type="ARBA" id="ARBA00022737"/>
    </source>
</evidence>
<dbReference type="Pfam" id="PF00536">
    <property type="entry name" value="SAM_1"/>
    <property type="match status" value="1"/>
</dbReference>
<dbReference type="CDD" id="cd09487">
    <property type="entry name" value="SAM_superfamily"/>
    <property type="match status" value="1"/>
</dbReference>
<dbReference type="Gene3D" id="1.10.150.50">
    <property type="entry name" value="Transcription Factor, Ets-1"/>
    <property type="match status" value="1"/>
</dbReference>
<keyword evidence="1" id="KW-0677">Repeat</keyword>
<dbReference type="SMART" id="SM00454">
    <property type="entry name" value="SAM"/>
    <property type="match status" value="1"/>
</dbReference>
<dbReference type="InterPro" id="IPR013761">
    <property type="entry name" value="SAM/pointed_sf"/>
</dbReference>
<dbReference type="PROSITE" id="PS50105">
    <property type="entry name" value="SAM_DOMAIN"/>
    <property type="match status" value="1"/>
</dbReference>
<reference evidence="4 5" key="1">
    <citation type="journal article" date="2022" name="Nat. Plants">
        <title>Genomes of leafy and leafless Platanthera orchids illuminate the evolution of mycoheterotrophy.</title>
        <authorList>
            <person name="Li M.H."/>
            <person name="Liu K.W."/>
            <person name="Li Z."/>
            <person name="Lu H.C."/>
            <person name="Ye Q.L."/>
            <person name="Zhang D."/>
            <person name="Wang J.Y."/>
            <person name="Li Y.F."/>
            <person name="Zhong Z.M."/>
            <person name="Liu X."/>
            <person name="Yu X."/>
            <person name="Liu D.K."/>
            <person name="Tu X.D."/>
            <person name="Liu B."/>
            <person name="Hao Y."/>
            <person name="Liao X.Y."/>
            <person name="Jiang Y.T."/>
            <person name="Sun W.H."/>
            <person name="Chen J."/>
            <person name="Chen Y.Q."/>
            <person name="Ai Y."/>
            <person name="Zhai J.W."/>
            <person name="Wu S.S."/>
            <person name="Zhou Z."/>
            <person name="Hsiao Y.Y."/>
            <person name="Wu W.L."/>
            <person name="Chen Y.Y."/>
            <person name="Lin Y.F."/>
            <person name="Hsu J.L."/>
            <person name="Li C.Y."/>
            <person name="Wang Z.W."/>
            <person name="Zhao X."/>
            <person name="Zhong W.Y."/>
            <person name="Ma X.K."/>
            <person name="Ma L."/>
            <person name="Huang J."/>
            <person name="Chen G.Z."/>
            <person name="Huang M.Z."/>
            <person name="Huang L."/>
            <person name="Peng D.H."/>
            <person name="Luo Y.B."/>
            <person name="Zou S.Q."/>
            <person name="Chen S.P."/>
            <person name="Lan S."/>
            <person name="Tsai W.C."/>
            <person name="Van de Peer Y."/>
            <person name="Liu Z.J."/>
        </authorList>
    </citation>
    <scope>NUCLEOTIDE SEQUENCE [LARGE SCALE GENOMIC DNA]</scope>
    <source>
        <strain evidence="4">Lor287</strain>
    </source>
</reference>
<feature type="domain" description="SAM" evidence="3">
    <location>
        <begin position="154"/>
        <end position="217"/>
    </location>
</feature>
<name>A0AAP0FUD0_9ASPA</name>
<organism evidence="4 5">
    <name type="scientific">Platanthera zijinensis</name>
    <dbReference type="NCBI Taxonomy" id="2320716"/>
    <lineage>
        <taxon>Eukaryota</taxon>
        <taxon>Viridiplantae</taxon>
        <taxon>Streptophyta</taxon>
        <taxon>Embryophyta</taxon>
        <taxon>Tracheophyta</taxon>
        <taxon>Spermatophyta</taxon>
        <taxon>Magnoliopsida</taxon>
        <taxon>Liliopsida</taxon>
        <taxon>Asparagales</taxon>
        <taxon>Orchidaceae</taxon>
        <taxon>Orchidoideae</taxon>
        <taxon>Orchideae</taxon>
        <taxon>Orchidinae</taxon>
        <taxon>Platanthera</taxon>
    </lineage>
</organism>